<feature type="transmembrane region" description="Helical" evidence="5">
    <location>
        <begin position="389"/>
        <end position="412"/>
    </location>
</feature>
<evidence type="ECO:0000256" key="3">
    <source>
        <dbReference type="ARBA" id="ARBA00022989"/>
    </source>
</evidence>
<organism evidence="7 8">
    <name type="scientific">Candidatus Nephthysia bennettiae</name>
    <dbReference type="NCBI Taxonomy" id="3127016"/>
    <lineage>
        <taxon>Bacteria</taxon>
        <taxon>Bacillati</taxon>
        <taxon>Candidatus Dormiibacterota</taxon>
        <taxon>Candidatus Dormibacteria</taxon>
        <taxon>Candidatus Dormibacterales</taxon>
        <taxon>Candidatus Dormibacteraceae</taxon>
        <taxon>Candidatus Nephthysia</taxon>
    </lineage>
</organism>
<feature type="transmembrane region" description="Helical" evidence="5">
    <location>
        <begin position="117"/>
        <end position="138"/>
    </location>
</feature>
<dbReference type="SUPFAM" id="SSF103473">
    <property type="entry name" value="MFS general substrate transporter"/>
    <property type="match status" value="1"/>
</dbReference>
<dbReference type="PANTHER" id="PTHR23508">
    <property type="entry name" value="CARBOXYLIC ACID TRANSPORTER PROTEIN HOMOLOG"/>
    <property type="match status" value="1"/>
</dbReference>
<reference evidence="7" key="1">
    <citation type="submission" date="2020-10" db="EMBL/GenBank/DDBJ databases">
        <title>Ca. Dormibacterota MAGs.</title>
        <authorList>
            <person name="Montgomery K."/>
        </authorList>
    </citation>
    <scope>NUCLEOTIDE SEQUENCE [LARGE SCALE GENOMIC DNA]</scope>
    <source>
        <strain evidence="7">SC8812_S17_10</strain>
    </source>
</reference>
<feature type="transmembrane region" description="Helical" evidence="5">
    <location>
        <begin position="278"/>
        <end position="297"/>
    </location>
</feature>
<feature type="transmembrane region" description="Helical" evidence="5">
    <location>
        <begin position="92"/>
        <end position="111"/>
    </location>
</feature>
<evidence type="ECO:0000256" key="2">
    <source>
        <dbReference type="ARBA" id="ARBA00022692"/>
    </source>
</evidence>
<feature type="transmembrane region" description="Helical" evidence="5">
    <location>
        <begin position="303"/>
        <end position="324"/>
    </location>
</feature>
<dbReference type="AlphaFoldDB" id="A0A934K610"/>
<feature type="transmembrane region" description="Helical" evidence="5">
    <location>
        <begin position="424"/>
        <end position="445"/>
    </location>
</feature>
<dbReference type="PROSITE" id="PS50850">
    <property type="entry name" value="MFS"/>
    <property type="match status" value="1"/>
</dbReference>
<dbReference type="Proteomes" id="UP000612893">
    <property type="component" value="Unassembled WGS sequence"/>
</dbReference>
<evidence type="ECO:0000313" key="7">
    <source>
        <dbReference type="EMBL" id="MBJ7597046.1"/>
    </source>
</evidence>
<evidence type="ECO:0000256" key="4">
    <source>
        <dbReference type="ARBA" id="ARBA00023136"/>
    </source>
</evidence>
<feature type="transmembrane region" description="Helical" evidence="5">
    <location>
        <begin position="150"/>
        <end position="172"/>
    </location>
</feature>
<dbReference type="RefSeq" id="WP_338198969.1">
    <property type="nucleotide sequence ID" value="NZ_JAEKNR010000032.1"/>
</dbReference>
<evidence type="ECO:0000256" key="5">
    <source>
        <dbReference type="SAM" id="Phobius"/>
    </source>
</evidence>
<dbReference type="EMBL" id="JAEKNR010000032">
    <property type="protein sequence ID" value="MBJ7597046.1"/>
    <property type="molecule type" value="Genomic_DNA"/>
</dbReference>
<accession>A0A934K610</accession>
<feature type="transmembrane region" description="Helical" evidence="5">
    <location>
        <begin position="21"/>
        <end position="44"/>
    </location>
</feature>
<evidence type="ECO:0000256" key="1">
    <source>
        <dbReference type="ARBA" id="ARBA00004651"/>
    </source>
</evidence>
<dbReference type="InterPro" id="IPR005828">
    <property type="entry name" value="MFS_sugar_transport-like"/>
</dbReference>
<dbReference type="GO" id="GO:0005886">
    <property type="term" value="C:plasma membrane"/>
    <property type="evidence" value="ECO:0007669"/>
    <property type="project" value="UniProtKB-SubCell"/>
</dbReference>
<dbReference type="Pfam" id="PF00083">
    <property type="entry name" value="Sugar_tr"/>
    <property type="match status" value="1"/>
</dbReference>
<evidence type="ECO:0000259" key="6">
    <source>
        <dbReference type="PROSITE" id="PS50850"/>
    </source>
</evidence>
<keyword evidence="8" id="KW-1185">Reference proteome</keyword>
<protein>
    <submittedName>
        <fullName evidence="7">MFS transporter</fullName>
    </submittedName>
</protein>
<feature type="transmembrane region" description="Helical" evidence="5">
    <location>
        <begin position="184"/>
        <end position="201"/>
    </location>
</feature>
<dbReference type="GO" id="GO:0046943">
    <property type="term" value="F:carboxylic acid transmembrane transporter activity"/>
    <property type="evidence" value="ECO:0007669"/>
    <property type="project" value="TreeGrafter"/>
</dbReference>
<evidence type="ECO:0000313" key="8">
    <source>
        <dbReference type="Proteomes" id="UP000612893"/>
    </source>
</evidence>
<dbReference type="Gene3D" id="1.20.1250.20">
    <property type="entry name" value="MFS general substrate transporter like domains"/>
    <property type="match status" value="1"/>
</dbReference>
<keyword evidence="4 5" id="KW-0472">Membrane</keyword>
<feature type="transmembrane region" description="Helical" evidence="5">
    <location>
        <begin position="356"/>
        <end position="377"/>
    </location>
</feature>
<comment type="caution">
    <text evidence="7">The sequence shown here is derived from an EMBL/GenBank/DDBJ whole genome shotgun (WGS) entry which is preliminary data.</text>
</comment>
<gene>
    <name evidence="7" type="ORF">JF922_03030</name>
</gene>
<comment type="subcellular location">
    <subcellularLocation>
        <location evidence="1">Cell membrane</location>
        <topology evidence="1">Multi-pass membrane protein</topology>
    </subcellularLocation>
</comment>
<feature type="domain" description="Major facilitator superfamily (MFS) profile" evidence="6">
    <location>
        <begin position="26"/>
        <end position="447"/>
    </location>
</feature>
<dbReference type="InterPro" id="IPR036259">
    <property type="entry name" value="MFS_trans_sf"/>
</dbReference>
<feature type="transmembrane region" description="Helical" evidence="5">
    <location>
        <begin position="64"/>
        <end position="80"/>
    </location>
</feature>
<keyword evidence="3 5" id="KW-1133">Transmembrane helix</keyword>
<dbReference type="PANTHER" id="PTHR23508:SF10">
    <property type="entry name" value="CARBOXYLIC ACID TRANSPORTER PROTEIN HOMOLOG"/>
    <property type="match status" value="1"/>
</dbReference>
<keyword evidence="2 5" id="KW-0812">Transmembrane</keyword>
<dbReference type="InterPro" id="IPR020846">
    <property type="entry name" value="MFS_dom"/>
</dbReference>
<sequence length="468" mass="48335">MPGRPDAAEIGARLDRLPWSGLHTTVLVALGAGWLFDSFEVQLFGSAVGPLGDHFHASVLERDAILAVWLGGILLGALLGGRLTDLFGRRRLFVASLLWYAGFTVATGLAPALGFVYALRLLAALGVGAEYAIVNAAIAEFMPARVRGRANALVMNFWPAGAVAAGLLAYLLLDTLALPSATSWRYLFILGGLIALAVLWFRRRIPESPRWLAARGRGDEAAEVVARLETGAGRDAPWSQGTPSDEPGPPLANAVAELLSRYPGRLALGCVLDLAEAFGYYGIFALLSVVVLAQVHVSERSIPLFYVIGSVGALAGGLAMTGLLDRLGRRRTVALSYAAAAGGVGLLAAATSTGSAALVTAAFVVSSAFATAAWTSAYPTFTELFPTHLRGVGVGASVAVGRIGAIVGTLALPDLATRLGASASYLLVIAFWLVGVTAVGVYSLAGGAEGARRSLEALSLVPAGSAES</sequence>
<proteinExistence type="predicted"/>
<name>A0A934K610_9BACT</name>
<feature type="transmembrane region" description="Helical" evidence="5">
    <location>
        <begin position="333"/>
        <end position="350"/>
    </location>
</feature>